<evidence type="ECO:0000256" key="3">
    <source>
        <dbReference type="ARBA" id="ARBA00022679"/>
    </source>
</evidence>
<dbReference type="InterPro" id="IPR015424">
    <property type="entry name" value="PyrdxlP-dep_Trfase"/>
</dbReference>
<dbReference type="EMBL" id="AAOF01000013">
    <property type="protein sequence ID" value="EAR21021.1"/>
    <property type="molecule type" value="Genomic_DNA"/>
</dbReference>
<dbReference type="InterPro" id="IPR015422">
    <property type="entry name" value="PyrdxlP-dep_Trfase_small"/>
</dbReference>
<evidence type="ECO:0000256" key="9">
    <source>
        <dbReference type="PIRSR" id="PIRSR000524-50"/>
    </source>
</evidence>
<evidence type="ECO:0000256" key="1">
    <source>
        <dbReference type="ARBA" id="ARBA00001933"/>
    </source>
</evidence>
<dbReference type="InterPro" id="IPR015421">
    <property type="entry name" value="PyrdxlP-dep_Trfase_major"/>
</dbReference>
<dbReference type="Gene3D" id="3.90.1150.10">
    <property type="entry name" value="Aspartate Aminotransferase, domain 1"/>
    <property type="match status" value="1"/>
</dbReference>
<dbReference type="HOGENOM" id="CLU_027686_3_1_6"/>
<evidence type="ECO:0000256" key="2">
    <source>
        <dbReference type="ARBA" id="ARBA00022576"/>
    </source>
</evidence>
<protein>
    <recommendedName>
        <fullName evidence="7">2-aminoethylphosphonate--pyruvate transaminase</fullName>
        <ecNumber evidence="7">2.6.1.37</ecNumber>
    </recommendedName>
    <alternativeName>
        <fullName evidence="7">2-aminoethylphosphonate aminotransferase</fullName>
    </alternativeName>
    <alternativeName>
        <fullName evidence="7">AEP transaminase</fullName>
        <shortName evidence="7">AEPT</shortName>
    </alternativeName>
</protein>
<dbReference type="InterPro" id="IPR024169">
    <property type="entry name" value="SP_NH2Trfase/AEP_transaminase"/>
</dbReference>
<comment type="caution">
    <text evidence="11">The sequence shown here is derived from an EMBL/GenBank/DDBJ whole genome shotgun (WGS) entry which is preliminary data.</text>
</comment>
<proteinExistence type="inferred from homology"/>
<organism evidence="11 12">
    <name type="scientific">Nitrococcus mobilis Nb-231</name>
    <dbReference type="NCBI Taxonomy" id="314278"/>
    <lineage>
        <taxon>Bacteria</taxon>
        <taxon>Pseudomonadati</taxon>
        <taxon>Pseudomonadota</taxon>
        <taxon>Gammaproteobacteria</taxon>
        <taxon>Chromatiales</taxon>
        <taxon>Ectothiorhodospiraceae</taxon>
        <taxon>Nitrococcus</taxon>
    </lineage>
</organism>
<comment type="catalytic activity">
    <reaction evidence="6 7">
        <text>(2-aminoethyl)phosphonate + pyruvate = phosphonoacetaldehyde + L-alanine</text>
        <dbReference type="Rhea" id="RHEA:17021"/>
        <dbReference type="ChEBI" id="CHEBI:15361"/>
        <dbReference type="ChEBI" id="CHEBI:57418"/>
        <dbReference type="ChEBI" id="CHEBI:57972"/>
        <dbReference type="ChEBI" id="CHEBI:58383"/>
        <dbReference type="EC" id="2.6.1.37"/>
    </reaction>
</comment>
<evidence type="ECO:0000256" key="4">
    <source>
        <dbReference type="ARBA" id="ARBA00022898"/>
    </source>
</evidence>
<evidence type="ECO:0000256" key="5">
    <source>
        <dbReference type="ARBA" id="ARBA00023317"/>
    </source>
</evidence>
<keyword evidence="5 7" id="KW-0670">Pyruvate</keyword>
<dbReference type="EC" id="2.6.1.37" evidence="7"/>
<dbReference type="PANTHER" id="PTHR42778:SF1">
    <property type="entry name" value="2-AMINOETHYLPHOSPHONATE--PYRUVATE TRANSAMINASE"/>
    <property type="match status" value="1"/>
</dbReference>
<accession>A4BTB9</accession>
<evidence type="ECO:0000256" key="8">
    <source>
        <dbReference type="PIRSR" id="PIRSR000524-1"/>
    </source>
</evidence>
<dbReference type="OrthoDB" id="9766472at2"/>
<dbReference type="Gene3D" id="3.40.640.10">
    <property type="entry name" value="Type I PLP-dependent aspartate aminotransferase-like (Major domain)"/>
    <property type="match status" value="1"/>
</dbReference>
<feature type="binding site" evidence="8">
    <location>
        <position position="322"/>
    </location>
    <ligand>
        <name>substrate</name>
    </ligand>
</feature>
<dbReference type="STRING" id="314278.NB231_07622"/>
<dbReference type="InterPro" id="IPR012703">
    <property type="entry name" value="NH2EtPonate_pyrv_transaminase"/>
</dbReference>
<comment type="function">
    <text evidence="7">Involved in phosphonate degradation.</text>
</comment>
<evidence type="ECO:0000256" key="7">
    <source>
        <dbReference type="HAMAP-Rule" id="MF_01376"/>
    </source>
</evidence>
<reference evidence="11 12" key="1">
    <citation type="submission" date="2006-02" db="EMBL/GenBank/DDBJ databases">
        <authorList>
            <person name="Waterbury J."/>
            <person name="Ferriera S."/>
            <person name="Johnson J."/>
            <person name="Kravitz S."/>
            <person name="Halpern A."/>
            <person name="Remington K."/>
            <person name="Beeson K."/>
            <person name="Tran B."/>
            <person name="Rogers Y.-H."/>
            <person name="Friedman R."/>
            <person name="Venter J.C."/>
        </authorList>
    </citation>
    <scope>NUCLEOTIDE SEQUENCE [LARGE SCALE GENOMIC DNA]</scope>
    <source>
        <strain evidence="11 12">Nb-231</strain>
    </source>
</reference>
<feature type="modified residue" description="N6-(pyridoxal phosphate)lysine" evidence="7 9">
    <location>
        <position position="181"/>
    </location>
</feature>
<dbReference type="PANTHER" id="PTHR42778">
    <property type="entry name" value="2-AMINOETHYLPHOSPHONATE--PYRUVATE TRANSAMINASE"/>
    <property type="match status" value="1"/>
</dbReference>
<keyword evidence="2 7" id="KW-0032">Aminotransferase</keyword>
<keyword evidence="4 7" id="KW-0663">Pyridoxal phosphate</keyword>
<feature type="domain" description="Aminotransferase class V" evidence="10">
    <location>
        <begin position="51"/>
        <end position="270"/>
    </location>
</feature>
<dbReference type="InterPro" id="IPR000192">
    <property type="entry name" value="Aminotrans_V_dom"/>
</dbReference>
<keyword evidence="3 7" id="KW-0808">Transferase</keyword>
<dbReference type="Proteomes" id="UP000003374">
    <property type="component" value="Unassembled WGS sequence"/>
</dbReference>
<dbReference type="NCBIfam" id="TIGR03301">
    <property type="entry name" value="PhnW-AepZ"/>
    <property type="match status" value="1"/>
</dbReference>
<comment type="subunit">
    <text evidence="7">Homodimer.</text>
</comment>
<evidence type="ECO:0000256" key="6">
    <source>
        <dbReference type="ARBA" id="ARBA00049460"/>
    </source>
</evidence>
<gene>
    <name evidence="7" type="primary">phnW</name>
    <name evidence="11" type="ORF">NB231_07622</name>
</gene>
<evidence type="ECO:0000313" key="12">
    <source>
        <dbReference type="Proteomes" id="UP000003374"/>
    </source>
</evidence>
<dbReference type="GO" id="GO:0019700">
    <property type="term" value="P:organic phosphonate catabolic process"/>
    <property type="evidence" value="ECO:0007669"/>
    <property type="project" value="InterPro"/>
</dbReference>
<dbReference type="PIRSF" id="PIRSF000524">
    <property type="entry name" value="SPT"/>
    <property type="match status" value="1"/>
</dbReference>
<dbReference type="eggNOG" id="COG0075">
    <property type="taxonomic scope" value="Bacteria"/>
</dbReference>
<comment type="cofactor">
    <cofactor evidence="1 7 9">
        <name>pyridoxal 5'-phosphate</name>
        <dbReference type="ChEBI" id="CHEBI:597326"/>
    </cofactor>
</comment>
<dbReference type="HAMAP" id="MF_01376">
    <property type="entry name" value="PhnW_aminotrans_5"/>
    <property type="match status" value="1"/>
</dbReference>
<keyword evidence="12" id="KW-1185">Reference proteome</keyword>
<name>A4BTB9_9GAMM</name>
<dbReference type="AlphaFoldDB" id="A4BTB9"/>
<dbReference type="RefSeq" id="WP_005001093.1">
    <property type="nucleotide sequence ID" value="NZ_CH672427.1"/>
</dbReference>
<evidence type="ECO:0000259" key="10">
    <source>
        <dbReference type="Pfam" id="PF00266"/>
    </source>
</evidence>
<sequence>MKLLNPGPVTLSERVRQALLREDLCHREPEFARLQQRIRAALLGVYDLDPAEWAAILLTGSGTAAVEAMLSSLVPANGRLAVVANGVYGERMARIAETYGIDTARAAHAWVEAIDVSRLDANARQIAVVHHETTTGRLNDLSAVAATHDARLLVDAVSSFGAEAIDFEGWRIDALAGTANKCLHGVPGTSFVIARRPVIERATARTVYLNLATYLAAQDTGSTPFTQSVQTFYALDEALAELAGAGGWQRRRERYRSLMHRVRAGLLGLGIEPLLLDGESSCVLNAFRLPKGLDYATLHDHLKRAGYVIYAGQGEFAQSIFRIAVMGALADDDIEHLLRAIRSIV</sequence>
<dbReference type="SUPFAM" id="SSF53383">
    <property type="entry name" value="PLP-dependent transferases"/>
    <property type="match status" value="1"/>
</dbReference>
<comment type="similarity">
    <text evidence="7">Belongs to the class-V pyridoxal-phosphate-dependent aminotransferase family. PhnW subfamily.</text>
</comment>
<dbReference type="Pfam" id="PF00266">
    <property type="entry name" value="Aminotran_5"/>
    <property type="match status" value="1"/>
</dbReference>
<dbReference type="GO" id="GO:0047304">
    <property type="term" value="F:2-aminoethylphosphonate-pyruvate transaminase activity"/>
    <property type="evidence" value="ECO:0007669"/>
    <property type="project" value="UniProtKB-UniRule"/>
</dbReference>
<evidence type="ECO:0000313" key="11">
    <source>
        <dbReference type="EMBL" id="EAR21021.1"/>
    </source>
</evidence>